<protein>
    <recommendedName>
        <fullName evidence="4 12">Heme exporter protein D</fullName>
    </recommendedName>
</protein>
<keyword evidence="11 12" id="KW-0472">Membrane</keyword>
<keyword evidence="6 12" id="KW-1003">Cell membrane</keyword>
<evidence type="ECO:0000256" key="6">
    <source>
        <dbReference type="ARBA" id="ARBA00022475"/>
    </source>
</evidence>
<comment type="function">
    <text evidence="1 12">Required for the export of heme to the periplasm for the biogenesis of c-type cytochromes.</text>
</comment>
<gene>
    <name evidence="14" type="primary">ccmD</name>
    <name evidence="14" type="ORF">SMD27_03415</name>
</gene>
<feature type="transmembrane region" description="Helical" evidence="12">
    <location>
        <begin position="13"/>
        <end position="33"/>
    </location>
</feature>
<evidence type="ECO:0000256" key="10">
    <source>
        <dbReference type="ARBA" id="ARBA00022989"/>
    </source>
</evidence>
<dbReference type="InterPro" id="IPR007078">
    <property type="entry name" value="Haem_export_protD_CcmD"/>
</dbReference>
<dbReference type="PANTHER" id="PTHR37531:SF1">
    <property type="entry name" value="HEME EXPORTER PROTEIN D"/>
    <property type="match status" value="1"/>
</dbReference>
<keyword evidence="15" id="KW-1185">Reference proteome</keyword>
<keyword evidence="8 12" id="KW-0812">Transmembrane</keyword>
<evidence type="ECO:0000313" key="15">
    <source>
        <dbReference type="Proteomes" id="UP001279642"/>
    </source>
</evidence>
<dbReference type="EMBL" id="JAXCLW010000001">
    <property type="protein sequence ID" value="MDY0881878.1"/>
    <property type="molecule type" value="Genomic_DNA"/>
</dbReference>
<keyword evidence="7 12" id="KW-0997">Cell inner membrane</keyword>
<keyword evidence="5 12" id="KW-0813">Transport</keyword>
<evidence type="ECO:0000256" key="4">
    <source>
        <dbReference type="ARBA" id="ARBA00016461"/>
    </source>
</evidence>
<comment type="caution">
    <text evidence="14">The sequence shown here is derived from an EMBL/GenBank/DDBJ whole genome shotgun (WGS) entry which is preliminary data.</text>
</comment>
<feature type="region of interest" description="Disordered" evidence="13">
    <location>
        <begin position="53"/>
        <end position="82"/>
    </location>
</feature>
<keyword evidence="10 12" id="KW-1133">Transmembrane helix</keyword>
<keyword evidence="9 12" id="KW-0201">Cytochrome c-type biogenesis</keyword>
<comment type="subcellular location">
    <subcellularLocation>
        <location evidence="2 12">Cell inner membrane</location>
        <topology evidence="2 12">Single-pass membrane protein</topology>
    </subcellularLocation>
</comment>
<evidence type="ECO:0000313" key="14">
    <source>
        <dbReference type="EMBL" id="MDY0881878.1"/>
    </source>
</evidence>
<proteinExistence type="inferred from homology"/>
<evidence type="ECO:0000256" key="3">
    <source>
        <dbReference type="ARBA" id="ARBA00008741"/>
    </source>
</evidence>
<evidence type="ECO:0000256" key="5">
    <source>
        <dbReference type="ARBA" id="ARBA00022448"/>
    </source>
</evidence>
<evidence type="ECO:0000256" key="7">
    <source>
        <dbReference type="ARBA" id="ARBA00022519"/>
    </source>
</evidence>
<evidence type="ECO:0000256" key="13">
    <source>
        <dbReference type="SAM" id="MobiDB-lite"/>
    </source>
</evidence>
<evidence type="ECO:0000256" key="12">
    <source>
        <dbReference type="RuleBase" id="RU363101"/>
    </source>
</evidence>
<dbReference type="Proteomes" id="UP001279642">
    <property type="component" value="Unassembled WGS sequence"/>
</dbReference>
<dbReference type="Pfam" id="PF04995">
    <property type="entry name" value="CcmD"/>
    <property type="match status" value="1"/>
</dbReference>
<feature type="compositionally biased region" description="Polar residues" evidence="13">
    <location>
        <begin position="53"/>
        <end position="63"/>
    </location>
</feature>
<evidence type="ECO:0000256" key="2">
    <source>
        <dbReference type="ARBA" id="ARBA00004377"/>
    </source>
</evidence>
<evidence type="ECO:0000256" key="9">
    <source>
        <dbReference type="ARBA" id="ARBA00022748"/>
    </source>
</evidence>
<dbReference type="NCBIfam" id="TIGR03141">
    <property type="entry name" value="cytochro_ccmD"/>
    <property type="match status" value="1"/>
</dbReference>
<dbReference type="RefSeq" id="WP_320506920.1">
    <property type="nucleotide sequence ID" value="NZ_JAXCLW010000001.1"/>
</dbReference>
<reference evidence="14 15" key="1">
    <citation type="journal article" date="2016" name="Antonie Van Leeuwenhoek">
        <title>Dongia soli sp. nov., isolated from soil from Dokdo, Korea.</title>
        <authorList>
            <person name="Kim D.U."/>
            <person name="Lee H."/>
            <person name="Kim H."/>
            <person name="Kim S.G."/>
            <person name="Ka J.O."/>
        </authorList>
    </citation>
    <scope>NUCLEOTIDE SEQUENCE [LARGE SCALE GENOMIC DNA]</scope>
    <source>
        <strain evidence="14 15">D78</strain>
    </source>
</reference>
<sequence length="82" mass="8736">MEALSTFFAMGGYAAYVWPAYGVAAIILIAFTIDSWRRVRMAVANLRRLETANMSVKSRSSAPQPARTGTPANGGSDELAGP</sequence>
<dbReference type="PANTHER" id="PTHR37531">
    <property type="entry name" value="HEME EXPORTER PROTEIN D"/>
    <property type="match status" value="1"/>
</dbReference>
<accession>A0ABU5E6E6</accession>
<dbReference type="InterPro" id="IPR052075">
    <property type="entry name" value="Heme_exporter_D"/>
</dbReference>
<evidence type="ECO:0000256" key="8">
    <source>
        <dbReference type="ARBA" id="ARBA00022692"/>
    </source>
</evidence>
<organism evidence="14 15">
    <name type="scientific">Dongia soli</name>
    <dbReference type="NCBI Taxonomy" id="600628"/>
    <lineage>
        <taxon>Bacteria</taxon>
        <taxon>Pseudomonadati</taxon>
        <taxon>Pseudomonadota</taxon>
        <taxon>Alphaproteobacteria</taxon>
        <taxon>Rhodospirillales</taxon>
        <taxon>Dongiaceae</taxon>
        <taxon>Dongia</taxon>
    </lineage>
</organism>
<name>A0ABU5E6E6_9PROT</name>
<evidence type="ECO:0000256" key="1">
    <source>
        <dbReference type="ARBA" id="ARBA00002442"/>
    </source>
</evidence>
<comment type="similarity">
    <text evidence="3 12">Belongs to the CcmD/CycX/HelD family.</text>
</comment>
<evidence type="ECO:0000256" key="11">
    <source>
        <dbReference type="ARBA" id="ARBA00023136"/>
    </source>
</evidence>